<dbReference type="PANTHER" id="PTHR46254:SF3">
    <property type="entry name" value="SECRETED PROTEIN"/>
    <property type="match status" value="1"/>
</dbReference>
<sequence>TSLSISLSAFWSKRFNKSLGSSKLSYIFLFFFFFFLRWSFALVTQAGVQWRDLGSPQSPPPGSGNSPASASRVAGITGTRHYAQLIFCIFSRDGVSPCLSGWSRNLDLVIHPPRPPKCWDYRCEPSCPAKIFTF</sequence>
<dbReference type="PANTHER" id="PTHR46254">
    <property type="entry name" value="PROTEIN GVQW1-RELATED"/>
    <property type="match status" value="1"/>
</dbReference>
<dbReference type="AlphaFoldDB" id="A0A5F4WCZ9"/>
<dbReference type="GeneTree" id="ENSGT01010000223043"/>
<feature type="transmembrane region" description="Helical" evidence="1">
    <location>
        <begin position="24"/>
        <end position="43"/>
    </location>
</feature>
<keyword evidence="1" id="KW-0812">Transmembrane</keyword>
<evidence type="ECO:0000313" key="3">
    <source>
        <dbReference type="Proteomes" id="UP000008225"/>
    </source>
</evidence>
<proteinExistence type="predicted"/>
<evidence type="ECO:0000256" key="1">
    <source>
        <dbReference type="SAM" id="Phobius"/>
    </source>
</evidence>
<organism evidence="2 3">
    <name type="scientific">Callithrix jacchus</name>
    <name type="common">White-tufted-ear marmoset</name>
    <name type="synonym">Simia Jacchus</name>
    <dbReference type="NCBI Taxonomy" id="9483"/>
    <lineage>
        <taxon>Eukaryota</taxon>
        <taxon>Metazoa</taxon>
        <taxon>Chordata</taxon>
        <taxon>Craniata</taxon>
        <taxon>Vertebrata</taxon>
        <taxon>Euteleostomi</taxon>
        <taxon>Mammalia</taxon>
        <taxon>Eutheria</taxon>
        <taxon>Euarchontoglires</taxon>
        <taxon>Primates</taxon>
        <taxon>Haplorrhini</taxon>
        <taxon>Platyrrhini</taxon>
        <taxon>Cebidae</taxon>
        <taxon>Callitrichinae</taxon>
        <taxon>Callithrix</taxon>
        <taxon>Callithrix</taxon>
    </lineage>
</organism>
<dbReference type="Ensembl" id="ENSCJAT00000097568.2">
    <property type="protein sequence ID" value="ENSCJAP00000075566.2"/>
    <property type="gene ID" value="ENSCJAG00000053324.2"/>
</dbReference>
<keyword evidence="3" id="KW-1185">Reference proteome</keyword>
<reference evidence="2" key="3">
    <citation type="submission" date="2025-09" db="UniProtKB">
        <authorList>
            <consortium name="Ensembl"/>
        </authorList>
    </citation>
    <scope>IDENTIFICATION</scope>
</reference>
<keyword evidence="1" id="KW-0472">Membrane</keyword>
<keyword evidence="1" id="KW-1133">Transmembrane helix</keyword>
<evidence type="ECO:0000313" key="2">
    <source>
        <dbReference type="Ensembl" id="ENSCJAP00000075566.2"/>
    </source>
</evidence>
<reference evidence="2" key="2">
    <citation type="submission" date="2025-08" db="UniProtKB">
        <authorList>
            <consortium name="Ensembl"/>
        </authorList>
    </citation>
    <scope>IDENTIFICATION</scope>
</reference>
<reference evidence="2" key="1">
    <citation type="submission" date="2009-03" db="EMBL/GenBank/DDBJ databases">
        <authorList>
            <person name="Warren W."/>
            <person name="Ye L."/>
            <person name="Minx P."/>
            <person name="Worley K."/>
            <person name="Gibbs R."/>
            <person name="Wilson R.K."/>
        </authorList>
    </citation>
    <scope>NUCLEOTIDE SEQUENCE [LARGE SCALE GENOMIC DNA]</scope>
</reference>
<dbReference type="InParanoid" id="A0A5F4WCZ9"/>
<dbReference type="Proteomes" id="UP000008225">
    <property type="component" value="Chromosome 7"/>
</dbReference>
<protein>
    <submittedName>
        <fullName evidence="2">Uncharacterized protein</fullName>
    </submittedName>
</protein>
<name>A0A5F4WCZ9_CALJA</name>
<accession>A0A5F4WCZ9</accession>